<protein>
    <submittedName>
        <fullName evidence="1">Uncharacterized protein</fullName>
    </submittedName>
</protein>
<organism evidence="1 2">
    <name type="scientific">Mycobacterium kansasii</name>
    <dbReference type="NCBI Taxonomy" id="1768"/>
    <lineage>
        <taxon>Bacteria</taxon>
        <taxon>Bacillati</taxon>
        <taxon>Actinomycetota</taxon>
        <taxon>Actinomycetes</taxon>
        <taxon>Mycobacteriales</taxon>
        <taxon>Mycobacteriaceae</taxon>
        <taxon>Mycobacterium</taxon>
    </lineage>
</organism>
<sequence length="44" mass="4771">MVSLRAGGVLAEIGQRRRAVSPQFIVNIGQSATGPSFDRRLVRC</sequence>
<accession>A0A1V3X019</accession>
<dbReference type="AlphaFoldDB" id="A0A1V3X019"/>
<reference evidence="1 2" key="1">
    <citation type="submission" date="2017-02" db="EMBL/GenBank/DDBJ databases">
        <title>Complete genome sequences of Mycobacterium kansasii strains isolated from rhesus macaques.</title>
        <authorList>
            <person name="Panda A."/>
            <person name="Nagaraj S."/>
            <person name="Zhao X."/>
            <person name="Tettelin H."/>
            <person name="Detolla L.J."/>
        </authorList>
    </citation>
    <scope>NUCLEOTIDE SEQUENCE [LARGE SCALE GENOMIC DNA]</scope>
    <source>
        <strain evidence="1 2">11-3813</strain>
    </source>
</reference>
<comment type="caution">
    <text evidence="1">The sequence shown here is derived from an EMBL/GenBank/DDBJ whole genome shotgun (WGS) entry which is preliminary data.</text>
</comment>
<proteinExistence type="predicted"/>
<evidence type="ECO:0000313" key="1">
    <source>
        <dbReference type="EMBL" id="OOK72126.1"/>
    </source>
</evidence>
<name>A0A1V3X019_MYCKA</name>
<dbReference type="Proteomes" id="UP000189229">
    <property type="component" value="Unassembled WGS sequence"/>
</dbReference>
<evidence type="ECO:0000313" key="2">
    <source>
        <dbReference type="Proteomes" id="UP000189229"/>
    </source>
</evidence>
<gene>
    <name evidence="1" type="ORF">BZL30_5999</name>
</gene>
<dbReference type="EMBL" id="MVBM01000005">
    <property type="protein sequence ID" value="OOK72126.1"/>
    <property type="molecule type" value="Genomic_DNA"/>
</dbReference>